<accession>A0A8J6L787</accession>
<sequence length="158" mass="17631">MVGGGLSVGHGIFETAYKEAMEEASIPPELMKNLVSAGCVSFFFESERGLFPNTEFVFDLELPLDFIPENADGEVETFELLPAEQCLEKLFCADFKTTSVPVALDFLIRHGLVTPENEKEFIRVVELLHVPLQSIYSHNLVHTNDIVKENGTTRVNNV</sequence>
<organism evidence="2 3">
    <name type="scientific">Tenebrio molitor</name>
    <name type="common">Yellow mealworm beetle</name>
    <dbReference type="NCBI Taxonomy" id="7067"/>
    <lineage>
        <taxon>Eukaryota</taxon>
        <taxon>Metazoa</taxon>
        <taxon>Ecdysozoa</taxon>
        <taxon>Arthropoda</taxon>
        <taxon>Hexapoda</taxon>
        <taxon>Insecta</taxon>
        <taxon>Pterygota</taxon>
        <taxon>Neoptera</taxon>
        <taxon>Endopterygota</taxon>
        <taxon>Coleoptera</taxon>
        <taxon>Polyphaga</taxon>
        <taxon>Cucujiformia</taxon>
        <taxon>Tenebrionidae</taxon>
        <taxon>Tenebrio</taxon>
    </lineage>
</organism>
<dbReference type="InterPro" id="IPR015797">
    <property type="entry name" value="NUDIX_hydrolase-like_dom_sf"/>
</dbReference>
<protein>
    <recommendedName>
        <fullName evidence="1">Nudix hydrolase domain-containing protein</fullName>
    </recommendedName>
</protein>
<comment type="caution">
    <text evidence="2">The sequence shown here is derived from an EMBL/GenBank/DDBJ whole genome shotgun (WGS) entry which is preliminary data.</text>
</comment>
<dbReference type="InterPro" id="IPR000086">
    <property type="entry name" value="NUDIX_hydrolase_dom"/>
</dbReference>
<dbReference type="CDD" id="cd03676">
    <property type="entry name" value="NUDIX_Tnr3_like"/>
    <property type="match status" value="1"/>
</dbReference>
<evidence type="ECO:0000259" key="1">
    <source>
        <dbReference type="PROSITE" id="PS51462"/>
    </source>
</evidence>
<dbReference type="AlphaFoldDB" id="A0A8J6L787"/>
<dbReference type="Proteomes" id="UP000719412">
    <property type="component" value="Unassembled WGS sequence"/>
</dbReference>
<gene>
    <name evidence="2" type="ORF">GEV33_012487</name>
</gene>
<evidence type="ECO:0000313" key="3">
    <source>
        <dbReference type="Proteomes" id="UP000719412"/>
    </source>
</evidence>
<proteinExistence type="predicted"/>
<dbReference type="Gene3D" id="3.90.79.10">
    <property type="entry name" value="Nucleoside Triphosphate Pyrophosphohydrolase"/>
    <property type="match status" value="1"/>
</dbReference>
<dbReference type="SUPFAM" id="SSF55811">
    <property type="entry name" value="Nudix"/>
    <property type="match status" value="1"/>
</dbReference>
<evidence type="ECO:0000313" key="2">
    <source>
        <dbReference type="EMBL" id="KAH0810305.1"/>
    </source>
</evidence>
<reference evidence="2" key="2">
    <citation type="submission" date="2021-08" db="EMBL/GenBank/DDBJ databases">
        <authorList>
            <person name="Eriksson T."/>
        </authorList>
    </citation>
    <scope>NUCLEOTIDE SEQUENCE</scope>
    <source>
        <strain evidence="2">Stoneville</strain>
        <tissue evidence="2">Whole head</tissue>
    </source>
</reference>
<name>A0A8J6L787_TENMO</name>
<dbReference type="PROSITE" id="PS51462">
    <property type="entry name" value="NUDIX"/>
    <property type="match status" value="1"/>
</dbReference>
<dbReference type="EMBL" id="JABDTM020027581">
    <property type="protein sequence ID" value="KAH0810305.1"/>
    <property type="molecule type" value="Genomic_DNA"/>
</dbReference>
<feature type="domain" description="Nudix hydrolase" evidence="1">
    <location>
        <begin position="1"/>
        <end position="105"/>
    </location>
</feature>
<reference evidence="2" key="1">
    <citation type="journal article" date="2020" name="J Insects Food Feed">
        <title>The yellow mealworm (Tenebrio molitor) genome: a resource for the emerging insects as food and feed industry.</title>
        <authorList>
            <person name="Eriksson T."/>
            <person name="Andere A."/>
            <person name="Kelstrup H."/>
            <person name="Emery V."/>
            <person name="Picard C."/>
        </authorList>
    </citation>
    <scope>NUCLEOTIDE SEQUENCE</scope>
    <source>
        <strain evidence="2">Stoneville</strain>
        <tissue evidence="2">Whole head</tissue>
    </source>
</reference>
<keyword evidence="3" id="KW-1185">Reference proteome</keyword>